<dbReference type="GO" id="GO:0016758">
    <property type="term" value="F:hexosyltransferase activity"/>
    <property type="evidence" value="ECO:0007669"/>
    <property type="project" value="TreeGrafter"/>
</dbReference>
<organism evidence="2">
    <name type="scientific">freshwater metagenome</name>
    <dbReference type="NCBI Taxonomy" id="449393"/>
    <lineage>
        <taxon>unclassified sequences</taxon>
        <taxon>metagenomes</taxon>
        <taxon>ecological metagenomes</taxon>
    </lineage>
</organism>
<dbReference type="InterPro" id="IPR001296">
    <property type="entry name" value="Glyco_trans_1"/>
</dbReference>
<comment type="caution">
    <text evidence="2">The sequence shown here is derived from an EMBL/GenBank/DDBJ whole genome shotgun (WGS) entry which is preliminary data.</text>
</comment>
<dbReference type="PANTHER" id="PTHR45947:SF3">
    <property type="entry name" value="SULFOQUINOVOSYL TRANSFERASE SQD2"/>
    <property type="match status" value="1"/>
</dbReference>
<sequence length="90" mass="9597">EGLGIVYLEASSSGLPVIVGNSGGAPDAVLNNKTGIVVDGNDIDEISRACILLLNNSDLAEEFGSAGRIWAVENWNWNYWGSKFKEVLEG</sequence>
<dbReference type="Gene3D" id="3.40.50.2000">
    <property type="entry name" value="Glycogen Phosphorylase B"/>
    <property type="match status" value="1"/>
</dbReference>
<dbReference type="Pfam" id="PF00534">
    <property type="entry name" value="Glycos_transf_1"/>
    <property type="match status" value="1"/>
</dbReference>
<dbReference type="PANTHER" id="PTHR45947">
    <property type="entry name" value="SULFOQUINOVOSYL TRANSFERASE SQD2"/>
    <property type="match status" value="1"/>
</dbReference>
<feature type="non-terminal residue" evidence="2">
    <location>
        <position position="1"/>
    </location>
</feature>
<evidence type="ECO:0000313" key="2">
    <source>
        <dbReference type="EMBL" id="KGA19502.1"/>
    </source>
</evidence>
<accession>A0A094Q807</accession>
<protein>
    <recommendedName>
        <fullName evidence="1">Glycosyl transferase family 1 domain-containing protein</fullName>
    </recommendedName>
</protein>
<dbReference type="SUPFAM" id="SSF53756">
    <property type="entry name" value="UDP-Glycosyltransferase/glycogen phosphorylase"/>
    <property type="match status" value="1"/>
</dbReference>
<gene>
    <name evidence="2" type="ORF">GM51_6645</name>
</gene>
<dbReference type="InterPro" id="IPR050194">
    <property type="entry name" value="Glycosyltransferase_grp1"/>
</dbReference>
<dbReference type="EMBL" id="JNSL01000030">
    <property type="protein sequence ID" value="KGA19502.1"/>
    <property type="molecule type" value="Genomic_DNA"/>
</dbReference>
<evidence type="ECO:0000259" key="1">
    <source>
        <dbReference type="Pfam" id="PF00534"/>
    </source>
</evidence>
<reference evidence="2" key="1">
    <citation type="submission" date="2014-06" db="EMBL/GenBank/DDBJ databases">
        <title>Key roles for freshwater Actinobacteria revealed by deep metagenomic sequencing.</title>
        <authorList>
            <person name="Ghai R."/>
            <person name="Mizuno C.M."/>
            <person name="Picazo A."/>
            <person name="Camacho A."/>
            <person name="Rodriguez-Valera F."/>
        </authorList>
    </citation>
    <scope>NUCLEOTIDE SEQUENCE</scope>
</reference>
<proteinExistence type="predicted"/>
<dbReference type="AlphaFoldDB" id="A0A094Q807"/>
<dbReference type="CDD" id="cd03801">
    <property type="entry name" value="GT4_PimA-like"/>
    <property type="match status" value="1"/>
</dbReference>
<name>A0A094Q807_9ZZZZ</name>
<feature type="domain" description="Glycosyl transferase family 1" evidence="1">
    <location>
        <begin position="1"/>
        <end position="69"/>
    </location>
</feature>